<dbReference type="Proteomes" id="UP001156856">
    <property type="component" value="Unassembled WGS sequence"/>
</dbReference>
<keyword evidence="7" id="KW-1185">Reference proteome</keyword>
<proteinExistence type="predicted"/>
<protein>
    <recommendedName>
        <fullName evidence="3">N-acetyltransferase domain-containing protein</fullName>
    </recommendedName>
</protein>
<dbReference type="InterPro" id="IPR050832">
    <property type="entry name" value="Bact_Acetyltransf"/>
</dbReference>
<dbReference type="Gene3D" id="3.40.630.30">
    <property type="match status" value="1"/>
</dbReference>
<dbReference type="SUPFAM" id="SSF55729">
    <property type="entry name" value="Acyl-CoA N-acyltransferases (Nat)"/>
    <property type="match status" value="1"/>
</dbReference>
<dbReference type="PROSITE" id="PS51186">
    <property type="entry name" value="GNAT"/>
    <property type="match status" value="1"/>
</dbReference>
<evidence type="ECO:0000313" key="4">
    <source>
        <dbReference type="EMBL" id="GEP05553.1"/>
    </source>
</evidence>
<dbReference type="InterPro" id="IPR016181">
    <property type="entry name" value="Acyl_CoA_acyltransferase"/>
</dbReference>
<evidence type="ECO:0000256" key="1">
    <source>
        <dbReference type="ARBA" id="ARBA00022679"/>
    </source>
</evidence>
<dbReference type="PANTHER" id="PTHR43877:SF1">
    <property type="entry name" value="ACETYLTRANSFERASE"/>
    <property type="match status" value="1"/>
</dbReference>
<reference evidence="4 6" key="3">
    <citation type="submission" date="2019-07" db="EMBL/GenBank/DDBJ databases">
        <title>Whole genome shotgun sequence of Methylobacterium oxalidis NBRC 107715.</title>
        <authorList>
            <person name="Hosoyama A."/>
            <person name="Uohara A."/>
            <person name="Ohji S."/>
            <person name="Ichikawa N."/>
        </authorList>
    </citation>
    <scope>NUCLEOTIDE SEQUENCE [LARGE SCALE GENOMIC DNA]</scope>
    <source>
        <strain evidence="4 6">NBRC 107715</strain>
    </source>
</reference>
<sequence length="153" mass="16071">MGNRYGLEIRTATGADAPGLAALMEAAGRAVPAHDLADRLDALRYASGTALLALEWGPPSGVVVLHWYRALELPSPVAQVTLLLVGPEERRRGIGRQLLKAASQAARMAGCGTLQLLAPPDQPELLAFCKATGFSEAAGCFVRALRKKGPAET</sequence>
<reference evidence="7" key="2">
    <citation type="journal article" date="2019" name="Int. J. Syst. Evol. Microbiol.">
        <title>The Global Catalogue of Microorganisms (GCM) 10K type strain sequencing project: providing services to taxonomists for standard genome sequencing and annotation.</title>
        <authorList>
            <consortium name="The Broad Institute Genomics Platform"/>
            <consortium name="The Broad Institute Genome Sequencing Center for Infectious Disease"/>
            <person name="Wu L."/>
            <person name="Ma J."/>
        </authorList>
    </citation>
    <scope>NUCLEOTIDE SEQUENCE [LARGE SCALE GENOMIC DNA]</scope>
    <source>
        <strain evidence="7">NBRC 107715</strain>
    </source>
</reference>
<dbReference type="PANTHER" id="PTHR43877">
    <property type="entry name" value="AMINOALKYLPHOSPHONATE N-ACETYLTRANSFERASE-RELATED-RELATED"/>
    <property type="match status" value="1"/>
</dbReference>
<gene>
    <name evidence="5" type="ORF">GCM10007888_39360</name>
    <name evidence="4" type="ORF">MOX02_35910</name>
</gene>
<comment type="caution">
    <text evidence="4">The sequence shown here is derived from an EMBL/GenBank/DDBJ whole genome shotgun (WGS) entry which is preliminary data.</text>
</comment>
<dbReference type="CDD" id="cd04301">
    <property type="entry name" value="NAT_SF"/>
    <property type="match status" value="1"/>
</dbReference>
<dbReference type="RefSeq" id="WP_147027108.1">
    <property type="nucleotide sequence ID" value="NZ_BJZU01000072.1"/>
</dbReference>
<evidence type="ECO:0000313" key="6">
    <source>
        <dbReference type="Proteomes" id="UP000321960"/>
    </source>
</evidence>
<evidence type="ECO:0000259" key="3">
    <source>
        <dbReference type="PROSITE" id="PS51186"/>
    </source>
</evidence>
<name>A0A512J6I9_9HYPH</name>
<reference evidence="5" key="4">
    <citation type="submission" date="2023-01" db="EMBL/GenBank/DDBJ databases">
        <title>Draft genome sequence of Methylobacterium oxalidis strain NBRC 107715.</title>
        <authorList>
            <person name="Sun Q."/>
            <person name="Mori K."/>
        </authorList>
    </citation>
    <scope>NUCLEOTIDE SEQUENCE</scope>
    <source>
        <strain evidence="5">NBRC 107715</strain>
    </source>
</reference>
<dbReference type="EMBL" id="BSPK01000075">
    <property type="protein sequence ID" value="GLS65554.1"/>
    <property type="molecule type" value="Genomic_DNA"/>
</dbReference>
<reference evidence="5" key="1">
    <citation type="journal article" date="2014" name="Int. J. Syst. Evol. Microbiol.">
        <title>Complete genome of a new Firmicutes species belonging to the dominant human colonic microbiota ('Ruminococcus bicirculans') reveals two chromosomes and a selective capacity to utilize plant glucans.</title>
        <authorList>
            <consortium name="NISC Comparative Sequencing Program"/>
            <person name="Wegmann U."/>
            <person name="Louis P."/>
            <person name="Goesmann A."/>
            <person name="Henrissat B."/>
            <person name="Duncan S.H."/>
            <person name="Flint H.J."/>
        </authorList>
    </citation>
    <scope>NUCLEOTIDE SEQUENCE</scope>
    <source>
        <strain evidence="5">NBRC 107715</strain>
    </source>
</reference>
<dbReference type="Pfam" id="PF00583">
    <property type="entry name" value="Acetyltransf_1"/>
    <property type="match status" value="1"/>
</dbReference>
<organism evidence="4 6">
    <name type="scientific">Methylobacterium oxalidis</name>
    <dbReference type="NCBI Taxonomy" id="944322"/>
    <lineage>
        <taxon>Bacteria</taxon>
        <taxon>Pseudomonadati</taxon>
        <taxon>Pseudomonadota</taxon>
        <taxon>Alphaproteobacteria</taxon>
        <taxon>Hyphomicrobiales</taxon>
        <taxon>Methylobacteriaceae</taxon>
        <taxon>Methylobacterium</taxon>
    </lineage>
</organism>
<dbReference type="Proteomes" id="UP000321960">
    <property type="component" value="Unassembled WGS sequence"/>
</dbReference>
<keyword evidence="1" id="KW-0808">Transferase</keyword>
<evidence type="ECO:0000313" key="7">
    <source>
        <dbReference type="Proteomes" id="UP001156856"/>
    </source>
</evidence>
<feature type="domain" description="N-acetyltransferase" evidence="3">
    <location>
        <begin position="7"/>
        <end position="152"/>
    </location>
</feature>
<dbReference type="GO" id="GO:0016747">
    <property type="term" value="F:acyltransferase activity, transferring groups other than amino-acyl groups"/>
    <property type="evidence" value="ECO:0007669"/>
    <property type="project" value="InterPro"/>
</dbReference>
<accession>A0A512J6I9</accession>
<dbReference type="InterPro" id="IPR000182">
    <property type="entry name" value="GNAT_dom"/>
</dbReference>
<dbReference type="OrthoDB" id="7188775at2"/>
<dbReference type="AlphaFoldDB" id="A0A512J6I9"/>
<evidence type="ECO:0000256" key="2">
    <source>
        <dbReference type="ARBA" id="ARBA00023315"/>
    </source>
</evidence>
<evidence type="ECO:0000313" key="5">
    <source>
        <dbReference type="EMBL" id="GLS65554.1"/>
    </source>
</evidence>
<keyword evidence="2" id="KW-0012">Acyltransferase</keyword>
<dbReference type="EMBL" id="BJZU01000072">
    <property type="protein sequence ID" value="GEP05553.1"/>
    <property type="molecule type" value="Genomic_DNA"/>
</dbReference>